<organism evidence="1 2">
    <name type="scientific">Pluteus cervinus</name>
    <dbReference type="NCBI Taxonomy" id="181527"/>
    <lineage>
        <taxon>Eukaryota</taxon>
        <taxon>Fungi</taxon>
        <taxon>Dikarya</taxon>
        <taxon>Basidiomycota</taxon>
        <taxon>Agaricomycotina</taxon>
        <taxon>Agaricomycetes</taxon>
        <taxon>Agaricomycetidae</taxon>
        <taxon>Agaricales</taxon>
        <taxon>Pluteineae</taxon>
        <taxon>Pluteaceae</taxon>
        <taxon>Pluteus</taxon>
    </lineage>
</organism>
<evidence type="ECO:0000313" key="1">
    <source>
        <dbReference type="EMBL" id="TFK67365.1"/>
    </source>
</evidence>
<accession>A0ACD3ANT9</accession>
<sequence length="153" mass="16473">MAGGRDFNTGLVSRWRLAFTTGSGWVGTQGFVKARPFLPGQHHVQLGSPKTPPGTQVSADFIHHHSQSWLGWVVFYPAEGLVGAGSRSVVSLNPFTSDSGWVGGPLSLLFVLVSSSGPTQGSQLALVTYSFRKYILPRPGHQVRSRRQVTLGT</sequence>
<dbReference type="Proteomes" id="UP000308600">
    <property type="component" value="Unassembled WGS sequence"/>
</dbReference>
<protein>
    <submittedName>
        <fullName evidence="1">Uncharacterized protein</fullName>
    </submittedName>
</protein>
<keyword evidence="2" id="KW-1185">Reference proteome</keyword>
<evidence type="ECO:0000313" key="2">
    <source>
        <dbReference type="Proteomes" id="UP000308600"/>
    </source>
</evidence>
<dbReference type="EMBL" id="ML208377">
    <property type="protein sequence ID" value="TFK67365.1"/>
    <property type="molecule type" value="Genomic_DNA"/>
</dbReference>
<proteinExistence type="predicted"/>
<reference evidence="1 2" key="1">
    <citation type="journal article" date="2019" name="Nat. Ecol. Evol.">
        <title>Megaphylogeny resolves global patterns of mushroom evolution.</title>
        <authorList>
            <person name="Varga T."/>
            <person name="Krizsan K."/>
            <person name="Foldi C."/>
            <person name="Dima B."/>
            <person name="Sanchez-Garcia M."/>
            <person name="Sanchez-Ramirez S."/>
            <person name="Szollosi G.J."/>
            <person name="Szarkandi J.G."/>
            <person name="Papp V."/>
            <person name="Albert L."/>
            <person name="Andreopoulos W."/>
            <person name="Angelini C."/>
            <person name="Antonin V."/>
            <person name="Barry K.W."/>
            <person name="Bougher N.L."/>
            <person name="Buchanan P."/>
            <person name="Buyck B."/>
            <person name="Bense V."/>
            <person name="Catcheside P."/>
            <person name="Chovatia M."/>
            <person name="Cooper J."/>
            <person name="Damon W."/>
            <person name="Desjardin D."/>
            <person name="Finy P."/>
            <person name="Geml J."/>
            <person name="Haridas S."/>
            <person name="Hughes K."/>
            <person name="Justo A."/>
            <person name="Karasinski D."/>
            <person name="Kautmanova I."/>
            <person name="Kiss B."/>
            <person name="Kocsube S."/>
            <person name="Kotiranta H."/>
            <person name="LaButti K.M."/>
            <person name="Lechner B.E."/>
            <person name="Liimatainen K."/>
            <person name="Lipzen A."/>
            <person name="Lukacs Z."/>
            <person name="Mihaltcheva S."/>
            <person name="Morgado L.N."/>
            <person name="Niskanen T."/>
            <person name="Noordeloos M.E."/>
            <person name="Ohm R.A."/>
            <person name="Ortiz-Santana B."/>
            <person name="Ovrebo C."/>
            <person name="Racz N."/>
            <person name="Riley R."/>
            <person name="Savchenko A."/>
            <person name="Shiryaev A."/>
            <person name="Soop K."/>
            <person name="Spirin V."/>
            <person name="Szebenyi C."/>
            <person name="Tomsovsky M."/>
            <person name="Tulloss R.E."/>
            <person name="Uehling J."/>
            <person name="Grigoriev I.V."/>
            <person name="Vagvolgyi C."/>
            <person name="Papp T."/>
            <person name="Martin F.M."/>
            <person name="Miettinen O."/>
            <person name="Hibbett D.S."/>
            <person name="Nagy L.G."/>
        </authorList>
    </citation>
    <scope>NUCLEOTIDE SEQUENCE [LARGE SCALE GENOMIC DNA]</scope>
    <source>
        <strain evidence="1 2">NL-1719</strain>
    </source>
</reference>
<name>A0ACD3ANT9_9AGAR</name>
<gene>
    <name evidence="1" type="ORF">BDN72DRAFT_97671</name>
</gene>